<dbReference type="Proteomes" id="UP000015350">
    <property type="component" value="Unassembled WGS sequence"/>
</dbReference>
<accession>S9SHD1</accession>
<keyword evidence="2" id="KW-0808">Transferase</keyword>
<dbReference type="GO" id="GO:0016747">
    <property type="term" value="F:acyltransferase activity, transferring groups other than amino-acyl groups"/>
    <property type="evidence" value="ECO:0007669"/>
    <property type="project" value="InterPro"/>
</dbReference>
<dbReference type="STRING" id="1316936.K678_00365"/>
<name>S9SHD1_MAGFU</name>
<feature type="domain" description="N-acetyltransferase" evidence="1">
    <location>
        <begin position="17"/>
        <end position="166"/>
    </location>
</feature>
<dbReference type="PROSITE" id="PS51186">
    <property type="entry name" value="GNAT"/>
    <property type="match status" value="1"/>
</dbReference>
<dbReference type="SUPFAM" id="SSF55729">
    <property type="entry name" value="Acyl-CoA N-acyltransferases (Nat)"/>
    <property type="match status" value="1"/>
</dbReference>
<dbReference type="eggNOG" id="COG2153">
    <property type="taxonomic scope" value="Bacteria"/>
</dbReference>
<dbReference type="Gene3D" id="3.40.630.30">
    <property type="match status" value="1"/>
</dbReference>
<dbReference type="EMBL" id="AQPH01000001">
    <property type="protein sequence ID" value="EPY03518.1"/>
    <property type="molecule type" value="Genomic_DNA"/>
</dbReference>
<dbReference type="OrthoDB" id="9796171at2"/>
<evidence type="ECO:0000259" key="1">
    <source>
        <dbReference type="PROSITE" id="PS51186"/>
    </source>
</evidence>
<proteinExistence type="predicted"/>
<dbReference type="InterPro" id="IPR000182">
    <property type="entry name" value="GNAT_dom"/>
</dbReference>
<comment type="caution">
    <text evidence="2">The sequence shown here is derived from an EMBL/GenBank/DDBJ whole genome shotgun (WGS) entry which is preliminary data.</text>
</comment>
<organism evidence="2 3">
    <name type="scientific">Magnetospirillum fulvum MGU-K5</name>
    <dbReference type="NCBI Taxonomy" id="1316936"/>
    <lineage>
        <taxon>Bacteria</taxon>
        <taxon>Pseudomonadati</taxon>
        <taxon>Pseudomonadota</taxon>
        <taxon>Alphaproteobacteria</taxon>
        <taxon>Rhodospirillales</taxon>
        <taxon>Rhodospirillaceae</taxon>
        <taxon>Magnetospirillum</taxon>
    </lineage>
</organism>
<evidence type="ECO:0000313" key="2">
    <source>
        <dbReference type="EMBL" id="EPY03518.1"/>
    </source>
</evidence>
<gene>
    <name evidence="2" type="ORF">K678_00365</name>
</gene>
<dbReference type="AlphaFoldDB" id="S9SHD1"/>
<reference evidence="2 3" key="1">
    <citation type="submission" date="2013-04" db="EMBL/GenBank/DDBJ databases">
        <authorList>
            <person name="Kuznetsov B."/>
            <person name="Ivanovsky R."/>
        </authorList>
    </citation>
    <scope>NUCLEOTIDE SEQUENCE [LARGE SCALE GENOMIC DNA]</scope>
    <source>
        <strain evidence="2 3">MGU-K5</strain>
    </source>
</reference>
<dbReference type="Pfam" id="PF00583">
    <property type="entry name" value="Acetyltransf_1"/>
    <property type="match status" value="1"/>
</dbReference>
<dbReference type="RefSeq" id="WP_021130464.1">
    <property type="nucleotide sequence ID" value="NZ_AQPH01000001.1"/>
</dbReference>
<dbReference type="InterPro" id="IPR016181">
    <property type="entry name" value="Acyl_CoA_acyltransferase"/>
</dbReference>
<protein>
    <submittedName>
        <fullName evidence="2">Histone acetyltransferase HPA2-like acetyltransferase</fullName>
    </submittedName>
</protein>
<sequence length="187" mass="20894">MTEVIEKLKGKSSPEDISVEIVTSHDQMQMIVAVRALVFLGKPGWPYEHTFDENDHCATHILAKVGGEPAGTVRIRWFCEFARIERIAIRDEFRSLALLNKIATTALRLCRRKGYDKVGGLAYPGLIRFWGRHGAEPIGEQVDSIYGPVIPILGEPRHWEDIVPMTLSEAGDPNFERTALAWEGAGV</sequence>
<evidence type="ECO:0000313" key="3">
    <source>
        <dbReference type="Proteomes" id="UP000015350"/>
    </source>
</evidence>